<accession>A0A5C8J9G3</accession>
<evidence type="ECO:0000256" key="1">
    <source>
        <dbReference type="SAM" id="Phobius"/>
    </source>
</evidence>
<gene>
    <name evidence="2" type="ORF">FVR03_18140</name>
</gene>
<feature type="transmembrane region" description="Helical" evidence="1">
    <location>
        <begin position="26"/>
        <end position="47"/>
    </location>
</feature>
<keyword evidence="1" id="KW-1133">Transmembrane helix</keyword>
<feature type="transmembrane region" description="Helical" evidence="1">
    <location>
        <begin position="311"/>
        <end position="333"/>
    </location>
</feature>
<name>A0A5C8J9G3_9BACT</name>
<keyword evidence="1" id="KW-0472">Membrane</keyword>
<dbReference type="AlphaFoldDB" id="A0A5C8J9G3"/>
<feature type="transmembrane region" description="Helical" evidence="1">
    <location>
        <begin position="281"/>
        <end position="299"/>
    </location>
</feature>
<feature type="transmembrane region" description="Helical" evidence="1">
    <location>
        <begin position="101"/>
        <end position="121"/>
    </location>
</feature>
<evidence type="ECO:0000313" key="3">
    <source>
        <dbReference type="Proteomes" id="UP000321926"/>
    </source>
</evidence>
<reference evidence="2 3" key="1">
    <citation type="submission" date="2019-08" db="EMBL/GenBank/DDBJ databases">
        <authorList>
            <person name="Shi S."/>
        </authorList>
    </citation>
    <scope>NUCLEOTIDE SEQUENCE [LARGE SCALE GENOMIC DNA]</scope>
    <source>
        <strain evidence="2 3">GY10130</strain>
    </source>
</reference>
<dbReference type="EMBL" id="VRTY01000083">
    <property type="protein sequence ID" value="TXK33881.1"/>
    <property type="molecule type" value="Genomic_DNA"/>
</dbReference>
<dbReference type="RefSeq" id="WP_147923186.1">
    <property type="nucleotide sequence ID" value="NZ_VRTY01000083.1"/>
</dbReference>
<feature type="transmembrane region" description="Helical" evidence="1">
    <location>
        <begin position="59"/>
        <end position="76"/>
    </location>
</feature>
<keyword evidence="3" id="KW-1185">Reference proteome</keyword>
<keyword evidence="1" id="KW-0812">Transmembrane</keyword>
<dbReference type="OrthoDB" id="894109at2"/>
<organism evidence="2 3">
    <name type="scientific">Pontibacter qinzhouensis</name>
    <dbReference type="NCBI Taxonomy" id="2603253"/>
    <lineage>
        <taxon>Bacteria</taxon>
        <taxon>Pseudomonadati</taxon>
        <taxon>Bacteroidota</taxon>
        <taxon>Cytophagia</taxon>
        <taxon>Cytophagales</taxon>
        <taxon>Hymenobacteraceae</taxon>
        <taxon>Pontibacter</taxon>
    </lineage>
</organism>
<evidence type="ECO:0008006" key="4">
    <source>
        <dbReference type="Google" id="ProtNLM"/>
    </source>
</evidence>
<comment type="caution">
    <text evidence="2">The sequence shown here is derived from an EMBL/GenBank/DDBJ whole genome shotgun (WGS) entry which is preliminary data.</text>
</comment>
<proteinExistence type="predicted"/>
<feature type="transmembrane region" description="Helical" evidence="1">
    <location>
        <begin position="221"/>
        <end position="244"/>
    </location>
</feature>
<protein>
    <recommendedName>
        <fullName evidence="4">DUF998 domain-containing protein</fullName>
    </recommendedName>
</protein>
<sequence>MLEKYMTENAVRVFALLNLGGENIIASWYSSMILLIASGAAILCFSTDNNYYTEARTRLLNFGWLGFSLIFALLSFDEAGSFHENIGDSAVFSMFGHEAGWILFIILIGLVAVYMAGFVLIRVRSVPAALAPALVGILLFASNPIQEEIEINAMQAISADEIWQRPTWLLVAEEGSEIFGSWCLILSMLVYAAKGSSRLTRSDALSTPGISLNFVLSGRPAIVAIGLGLCLLGGLLTAVLLFAGPPEENAGIPENWFTSALAFVAAGLSLYLATRNKRYKWGYLSLCIFCLGLSVMYGTNIYHTFISLLSIRFGTAIMTITFVVLCALTVFVWKAAHHPFTRAGITGWALLFALTIWFSNPYTAEWGFISLSLLVLSLAGAITQTKSGEEIETPIAPKIYAAA</sequence>
<feature type="transmembrane region" description="Helical" evidence="1">
    <location>
        <begin position="256"/>
        <end position="274"/>
    </location>
</feature>
<dbReference type="Proteomes" id="UP000321926">
    <property type="component" value="Unassembled WGS sequence"/>
</dbReference>
<evidence type="ECO:0000313" key="2">
    <source>
        <dbReference type="EMBL" id="TXK33881.1"/>
    </source>
</evidence>
<feature type="transmembrane region" description="Helical" evidence="1">
    <location>
        <begin position="340"/>
        <end position="358"/>
    </location>
</feature>